<organism evidence="3 4">
    <name type="scientific">Coptis chinensis</name>
    <dbReference type="NCBI Taxonomy" id="261450"/>
    <lineage>
        <taxon>Eukaryota</taxon>
        <taxon>Viridiplantae</taxon>
        <taxon>Streptophyta</taxon>
        <taxon>Embryophyta</taxon>
        <taxon>Tracheophyta</taxon>
        <taxon>Spermatophyta</taxon>
        <taxon>Magnoliopsida</taxon>
        <taxon>Ranunculales</taxon>
        <taxon>Ranunculaceae</taxon>
        <taxon>Coptidoideae</taxon>
        <taxon>Coptis</taxon>
    </lineage>
</organism>
<keyword evidence="1" id="KW-0863">Zinc-finger</keyword>
<dbReference type="Proteomes" id="UP000631114">
    <property type="component" value="Unassembled WGS sequence"/>
</dbReference>
<accession>A0A835HNM2</accession>
<keyword evidence="1" id="KW-0862">Zinc</keyword>
<dbReference type="InterPro" id="IPR031052">
    <property type="entry name" value="FHY3/FAR1"/>
</dbReference>
<dbReference type="AlphaFoldDB" id="A0A835HNM2"/>
<evidence type="ECO:0000256" key="2">
    <source>
        <dbReference type="SAM" id="MobiDB-lite"/>
    </source>
</evidence>
<dbReference type="OrthoDB" id="1436478at2759"/>
<dbReference type="GO" id="GO:0005634">
    <property type="term" value="C:nucleus"/>
    <property type="evidence" value="ECO:0007669"/>
    <property type="project" value="UniProtKB-SubCell"/>
</dbReference>
<comment type="similarity">
    <text evidence="1">Belongs to the FHY3/FAR1 family.</text>
</comment>
<protein>
    <recommendedName>
        <fullName evidence="1">Protein FAR1-RELATED SEQUENCE</fullName>
    </recommendedName>
</protein>
<feature type="region of interest" description="Disordered" evidence="2">
    <location>
        <begin position="218"/>
        <end position="267"/>
    </location>
</feature>
<name>A0A835HNM2_9MAGN</name>
<sequence>MLEFVTENQEDHGLFEGHEHLEWENTVGANANNVKSIENGSGGVEMDEDNEDMLNSIRPCVGMEFNSPEEAYDFYNYFARRTGFSVRKYATAKGIRNIGYTEKDARNVLNKYACRRDAENDEDYESNYTNRALKFSMVIEKEVTEVYTKEIFARFQQQLREGFSYRQRKIEETANSSKAAHIATKGASSLKHSSLMKQIGSAPSEKLSQTKSGICMRKVKPLKDPPIVKHKGRLGRQKSWTDNNGKKQTRTNPGQAKDVKKLARFEL</sequence>
<comment type="caution">
    <text evidence="3">The sequence shown here is derived from an EMBL/GenBank/DDBJ whole genome shotgun (WGS) entry which is preliminary data.</text>
</comment>
<evidence type="ECO:0000256" key="1">
    <source>
        <dbReference type="RuleBase" id="RU367018"/>
    </source>
</evidence>
<dbReference type="PANTHER" id="PTHR31669">
    <property type="entry name" value="PROTEIN FAR1-RELATED SEQUENCE 10-RELATED"/>
    <property type="match status" value="1"/>
</dbReference>
<dbReference type="GO" id="GO:0006355">
    <property type="term" value="P:regulation of DNA-templated transcription"/>
    <property type="evidence" value="ECO:0007669"/>
    <property type="project" value="UniProtKB-UniRule"/>
</dbReference>
<comment type="subcellular location">
    <subcellularLocation>
        <location evidence="1">Nucleus</location>
    </subcellularLocation>
</comment>
<feature type="compositionally biased region" description="Basic and acidic residues" evidence="2">
    <location>
        <begin position="257"/>
        <end position="267"/>
    </location>
</feature>
<keyword evidence="1" id="KW-0479">Metal-binding</keyword>
<proteinExistence type="inferred from homology"/>
<dbReference type="PANTHER" id="PTHR31669:SF251">
    <property type="entry name" value="PROTEIN FAR1-RELATED SEQUENCE"/>
    <property type="match status" value="1"/>
</dbReference>
<evidence type="ECO:0000313" key="4">
    <source>
        <dbReference type="Proteomes" id="UP000631114"/>
    </source>
</evidence>
<reference evidence="3 4" key="1">
    <citation type="submission" date="2020-10" db="EMBL/GenBank/DDBJ databases">
        <title>The Coptis chinensis genome and diversification of protoberbering-type alkaloids.</title>
        <authorList>
            <person name="Wang B."/>
            <person name="Shu S."/>
            <person name="Song C."/>
            <person name="Liu Y."/>
        </authorList>
    </citation>
    <scope>NUCLEOTIDE SEQUENCE [LARGE SCALE GENOMIC DNA]</scope>
    <source>
        <strain evidence="3">HL-2020</strain>
        <tissue evidence="3">Leaf</tissue>
    </source>
</reference>
<gene>
    <name evidence="3" type="ORF">IFM89_032959</name>
</gene>
<dbReference type="EMBL" id="JADFTS010000006">
    <property type="protein sequence ID" value="KAF9602956.1"/>
    <property type="molecule type" value="Genomic_DNA"/>
</dbReference>
<comment type="function">
    <text evidence="1">Putative transcription activator involved in regulating light control of development.</text>
</comment>
<dbReference type="GO" id="GO:0008270">
    <property type="term" value="F:zinc ion binding"/>
    <property type="evidence" value="ECO:0007669"/>
    <property type="project" value="UniProtKB-UniRule"/>
</dbReference>
<keyword evidence="4" id="KW-1185">Reference proteome</keyword>
<evidence type="ECO:0000313" key="3">
    <source>
        <dbReference type="EMBL" id="KAF9602956.1"/>
    </source>
</evidence>
<keyword evidence="1" id="KW-0539">Nucleus</keyword>